<dbReference type="RefSeq" id="WP_012939958.1">
    <property type="nucleotide sequence ID" value="NC_013741.1"/>
</dbReference>
<dbReference type="STRING" id="572546.Arcpr_0557"/>
<reference evidence="3 4" key="1">
    <citation type="journal article" date="2010" name="Stand. Genomic Sci.">
        <title>Complete genome sequence of Archaeoglobus profundus type strain (AV18).</title>
        <authorList>
            <person name="von Jan M."/>
            <person name="Lapidus A."/>
            <person name="Del Rio T.G."/>
            <person name="Copeland A."/>
            <person name="Tice H."/>
            <person name="Cheng J.F."/>
            <person name="Lucas S."/>
            <person name="Chen F."/>
            <person name="Nolan M."/>
            <person name="Goodwin L."/>
            <person name="Han C."/>
            <person name="Pitluck S."/>
            <person name="Liolios K."/>
            <person name="Ivanova N."/>
            <person name="Mavromatis K."/>
            <person name="Ovchinnikova G."/>
            <person name="Chertkov O."/>
            <person name="Pati A."/>
            <person name="Chen A."/>
            <person name="Palaniappan K."/>
            <person name="Land M."/>
            <person name="Hauser L."/>
            <person name="Chang Y.J."/>
            <person name="Jeffries C.D."/>
            <person name="Saunders E."/>
            <person name="Brettin T."/>
            <person name="Detter J.C."/>
            <person name="Chain P."/>
            <person name="Eichinger K."/>
            <person name="Huber H."/>
            <person name="Spring S."/>
            <person name="Rohde M."/>
            <person name="Goker M."/>
            <person name="Wirth R."/>
            <person name="Woyke T."/>
            <person name="Bristow J."/>
            <person name="Eisen J.A."/>
            <person name="Markowitz V."/>
            <person name="Hugenholtz P."/>
            <person name="Kyrpides N.C."/>
            <person name="Klenk H.P."/>
        </authorList>
    </citation>
    <scope>NUCLEOTIDE SEQUENCE [LARGE SCALE GENOMIC DNA]</scope>
    <source>
        <strain evidence="4">DSM 5631 / JCM 9629 / NBRC 100127 / Av18</strain>
    </source>
</reference>
<keyword evidence="4" id="KW-1185">Reference proteome</keyword>
<dbReference type="InterPro" id="IPR001173">
    <property type="entry name" value="Glyco_trans_2-like"/>
</dbReference>
<evidence type="ECO:0000313" key="4">
    <source>
        <dbReference type="Proteomes" id="UP000001901"/>
    </source>
</evidence>
<dbReference type="AlphaFoldDB" id="D2RH47"/>
<organism evidence="3 4">
    <name type="scientific">Archaeoglobus profundus (strain DSM 5631 / JCM 9629 / NBRC 100127 / Av18)</name>
    <dbReference type="NCBI Taxonomy" id="572546"/>
    <lineage>
        <taxon>Archaea</taxon>
        <taxon>Methanobacteriati</taxon>
        <taxon>Methanobacteriota</taxon>
        <taxon>Archaeoglobi</taxon>
        <taxon>Archaeoglobales</taxon>
        <taxon>Archaeoglobaceae</taxon>
        <taxon>Archaeoglobus</taxon>
    </lineage>
</organism>
<sequence length="307" mass="35194">MKVLVVILNKDNAEGLERCLKSLKDQTYKNFDVLVLDGKSKDNSKEIAEKYGVMFKVQNRLGGTGFARVEGCEFALKRGYDAVIWGDSENVYDKRYIEEMVKALKNYDIVGGVPILEGSFLDHAFAWYHAIHLIVPKLYRRHAPGNNKAEKTWIYREIMYPTSVRAEDYGFSLLLLKNGLNVKCGLANAKVVVSLPRNLKDVLAWQSARAKGVAQALKMVGFKPYDVLAWSLLIFMIPLLAFNLEALIIYALILLASSIAIHFKSKRFIRRFRWFYFIAPLIGFAIHSIYSIKALIHYMRWSNERLD</sequence>
<feature type="transmembrane region" description="Helical" evidence="1">
    <location>
        <begin position="225"/>
        <end position="241"/>
    </location>
</feature>
<keyword evidence="3" id="KW-0808">Transferase</keyword>
<dbReference type="PaxDb" id="572546-Arcpr_0557"/>
<dbReference type="SUPFAM" id="SSF53448">
    <property type="entry name" value="Nucleotide-diphospho-sugar transferases"/>
    <property type="match status" value="1"/>
</dbReference>
<proteinExistence type="predicted"/>
<dbReference type="HOGENOM" id="CLU_904901_0_0_2"/>
<feature type="transmembrane region" description="Helical" evidence="1">
    <location>
        <begin position="275"/>
        <end position="296"/>
    </location>
</feature>
<dbReference type="Pfam" id="PF00535">
    <property type="entry name" value="Glycos_transf_2"/>
    <property type="match status" value="1"/>
</dbReference>
<dbReference type="PANTHER" id="PTHR43630">
    <property type="entry name" value="POLY-BETA-1,6-N-ACETYL-D-GLUCOSAMINE SYNTHASE"/>
    <property type="match status" value="1"/>
</dbReference>
<evidence type="ECO:0000256" key="1">
    <source>
        <dbReference type="SAM" id="Phobius"/>
    </source>
</evidence>
<dbReference type="PANTHER" id="PTHR43630:SF2">
    <property type="entry name" value="GLYCOSYLTRANSFERASE"/>
    <property type="match status" value="1"/>
</dbReference>
<dbReference type="OrthoDB" id="46222at2157"/>
<dbReference type="GO" id="GO:0016740">
    <property type="term" value="F:transferase activity"/>
    <property type="evidence" value="ECO:0007669"/>
    <property type="project" value="UniProtKB-KW"/>
</dbReference>
<protein>
    <submittedName>
        <fullName evidence="3">Glycosyl transferase family 2</fullName>
    </submittedName>
</protein>
<dbReference type="InterPro" id="IPR029044">
    <property type="entry name" value="Nucleotide-diphossugar_trans"/>
</dbReference>
<dbReference type="GeneID" id="8739216"/>
<dbReference type="EMBL" id="CP001857">
    <property type="protein sequence ID" value="ADB57622.1"/>
    <property type="molecule type" value="Genomic_DNA"/>
</dbReference>
<dbReference type="eggNOG" id="arCOG01389">
    <property type="taxonomic scope" value="Archaea"/>
</dbReference>
<dbReference type="CAZy" id="GT2">
    <property type="family name" value="Glycosyltransferase Family 2"/>
</dbReference>
<feature type="domain" description="Glycosyltransferase 2-like" evidence="2">
    <location>
        <begin position="4"/>
        <end position="116"/>
    </location>
</feature>
<dbReference type="Gene3D" id="3.90.550.10">
    <property type="entry name" value="Spore Coat Polysaccharide Biosynthesis Protein SpsA, Chain A"/>
    <property type="match status" value="1"/>
</dbReference>
<evidence type="ECO:0000259" key="2">
    <source>
        <dbReference type="Pfam" id="PF00535"/>
    </source>
</evidence>
<name>D2RH47_ARCPA</name>
<dbReference type="CDD" id="cd00761">
    <property type="entry name" value="Glyco_tranf_GTA_type"/>
    <property type="match status" value="1"/>
</dbReference>
<dbReference type="Proteomes" id="UP000001901">
    <property type="component" value="Chromosome"/>
</dbReference>
<dbReference type="KEGG" id="apo:Arcpr_0557"/>
<gene>
    <name evidence="3" type="ordered locus">Arcpr_0557</name>
</gene>
<evidence type="ECO:0000313" key="3">
    <source>
        <dbReference type="EMBL" id="ADB57622.1"/>
    </source>
</evidence>
<accession>D2RH47</accession>
<keyword evidence="1" id="KW-0472">Membrane</keyword>
<keyword evidence="1" id="KW-0812">Transmembrane</keyword>
<keyword evidence="1" id="KW-1133">Transmembrane helix</keyword>